<dbReference type="Proteomes" id="UP000502196">
    <property type="component" value="Chromosome"/>
</dbReference>
<dbReference type="EMBL" id="LR792683">
    <property type="protein sequence ID" value="CAB3394268.1"/>
    <property type="molecule type" value="Genomic_DNA"/>
</dbReference>
<evidence type="ECO:0000313" key="3">
    <source>
        <dbReference type="Proteomes" id="UP000502196"/>
    </source>
</evidence>
<name>A0A6F9ED95_9BACL</name>
<feature type="compositionally biased region" description="Basic and acidic residues" evidence="1">
    <location>
        <begin position="21"/>
        <end position="31"/>
    </location>
</feature>
<evidence type="ECO:0000313" key="2">
    <source>
        <dbReference type="EMBL" id="CAB3394268.1"/>
    </source>
</evidence>
<proteinExistence type="predicted"/>
<reference evidence="2 3" key="1">
    <citation type="submission" date="2020-04" db="EMBL/GenBank/DDBJ databases">
        <authorList>
            <person name="Hogendoorn C."/>
        </authorList>
    </citation>
    <scope>NUCLEOTIDE SEQUENCE [LARGE SCALE GENOMIC DNA]</scope>
    <source>
        <strain evidence="2">COOX1</strain>
    </source>
</reference>
<organism evidence="2 3">
    <name type="scientific">Kyrpidia spormannii</name>
    <dbReference type="NCBI Taxonomy" id="2055160"/>
    <lineage>
        <taxon>Bacteria</taxon>
        <taxon>Bacillati</taxon>
        <taxon>Bacillota</taxon>
        <taxon>Bacilli</taxon>
        <taxon>Bacillales</taxon>
        <taxon>Alicyclobacillaceae</taxon>
        <taxon>Kyrpidia</taxon>
    </lineage>
</organism>
<feature type="region of interest" description="Disordered" evidence="1">
    <location>
        <begin position="13"/>
        <end position="57"/>
    </location>
</feature>
<dbReference type="AlphaFoldDB" id="A0A6F9ED95"/>
<sequence length="67" mass="7283">MYILAYNCRREGRKMNGRGKSKPDPGSDNRDPSAAGEKAGDAPEAFSTESPDQQHGPFCECIYCLGT</sequence>
<protein>
    <submittedName>
        <fullName evidence="2">Uncharacterized protein</fullName>
    </submittedName>
</protein>
<gene>
    <name evidence="2" type="ORF">COOX1_2329</name>
</gene>
<evidence type="ECO:0000256" key="1">
    <source>
        <dbReference type="SAM" id="MobiDB-lite"/>
    </source>
</evidence>
<accession>A0A6F9ED95</accession>